<accession>A0A5C6D0M3</accession>
<dbReference type="Pfam" id="PF13347">
    <property type="entry name" value="MFS_2"/>
    <property type="match status" value="2"/>
</dbReference>
<keyword evidence="10" id="KW-1185">Reference proteome</keyword>
<evidence type="ECO:0000313" key="10">
    <source>
        <dbReference type="Proteomes" id="UP000318437"/>
    </source>
</evidence>
<protein>
    <submittedName>
        <fullName evidence="9">Melibiose carrier protein</fullName>
    </submittedName>
</protein>
<dbReference type="InterPro" id="IPR036259">
    <property type="entry name" value="MFS_trans_sf"/>
</dbReference>
<feature type="transmembrane region" description="Helical" evidence="8">
    <location>
        <begin position="360"/>
        <end position="383"/>
    </location>
</feature>
<organism evidence="9 10">
    <name type="scientific">Bythopirellula polymerisocia</name>
    <dbReference type="NCBI Taxonomy" id="2528003"/>
    <lineage>
        <taxon>Bacteria</taxon>
        <taxon>Pseudomonadati</taxon>
        <taxon>Planctomycetota</taxon>
        <taxon>Planctomycetia</taxon>
        <taxon>Pirellulales</taxon>
        <taxon>Lacipirellulaceae</taxon>
        <taxon>Bythopirellula</taxon>
    </lineage>
</organism>
<name>A0A5C6D0M3_9BACT</name>
<sequence length="665" mass="74546">MSTHQRHTIPAEDRVPWNQLIAYGMGGVIPIALFNIAGQLMGLLGNISLGLSAFWLGTIMIIPRLWDAISDPIIGHLSDNTRTRWGRRRPFILIGTLAVAVSFVAMWWVPRGEWIRSLLASDGFYNFVQFSFLLGGIIVLFMICKASLQSRSRKNRLYLLIGGIVFSIIFFGIWWVSRGEGIKLSFASEAAYNWFQLSFILAGLLIFFTSCTIFEIPHGALGMEMSSDYHERTRLFSAKSFLGNLFAMGTPWLIALAGMDFFRGPGGDVADGMRYVSLLIAAILAPMAWWWFFSLREPAFTVVKEQQKTGFWKSMHTTMSNKTFLSLVVIIFTLAMGFNFVALFNYYITIFYLYGGNEVAAGTLLGWGGTTWAVTGLIAVFPLNWISRRLGKNKTLLIAILLMCTAQLTKIVCYNPELPYLVLIPTTLLSAGMLMFFTLGSSMVGDICDEDELRTGTRSEGSYYSVYWWFIKMGTAFASFVTGVLLVFTSFDEQQNVSANSLRGSIEVLNADIEEWGKSSVPPPERLEAVNKHIATVQKHITKLNDHFEKRINDLPSQADNTGQLKMHLEKTAKLAAALETQAAELVTNPAELASQTNEMLAVAALLKKQAPLTLFRLRLVEIGLPLLLSIVSIWLTLRYSLTEERCYEIKEELKKRREELVVSG</sequence>
<feature type="transmembrane region" description="Helical" evidence="8">
    <location>
        <begin position="275"/>
        <end position="293"/>
    </location>
</feature>
<dbReference type="GO" id="GO:0008643">
    <property type="term" value="P:carbohydrate transport"/>
    <property type="evidence" value="ECO:0007669"/>
    <property type="project" value="InterPro"/>
</dbReference>
<keyword evidence="5 8" id="KW-0812">Transmembrane</keyword>
<dbReference type="PANTHER" id="PTHR11328">
    <property type="entry name" value="MAJOR FACILITATOR SUPERFAMILY DOMAIN-CONTAINING PROTEIN"/>
    <property type="match status" value="1"/>
</dbReference>
<feature type="transmembrane region" description="Helical" evidence="8">
    <location>
        <begin position="324"/>
        <end position="348"/>
    </location>
</feature>
<feature type="transmembrane region" description="Helical" evidence="8">
    <location>
        <begin position="156"/>
        <end position="175"/>
    </location>
</feature>
<feature type="transmembrane region" description="Helical" evidence="8">
    <location>
        <begin position="43"/>
        <end position="62"/>
    </location>
</feature>
<dbReference type="InterPro" id="IPR039672">
    <property type="entry name" value="MFS_2"/>
</dbReference>
<evidence type="ECO:0000256" key="3">
    <source>
        <dbReference type="ARBA" id="ARBA00022448"/>
    </source>
</evidence>
<dbReference type="Gene3D" id="1.20.1250.20">
    <property type="entry name" value="MFS general substrate transporter like domains"/>
    <property type="match status" value="2"/>
</dbReference>
<proteinExistence type="inferred from homology"/>
<dbReference type="SUPFAM" id="SSF103473">
    <property type="entry name" value="MFS general substrate transporter"/>
    <property type="match status" value="1"/>
</dbReference>
<dbReference type="InterPro" id="IPR018043">
    <property type="entry name" value="Na/Gal_symport_CS"/>
</dbReference>
<evidence type="ECO:0000256" key="8">
    <source>
        <dbReference type="SAM" id="Phobius"/>
    </source>
</evidence>
<dbReference type="GO" id="GO:0015293">
    <property type="term" value="F:symporter activity"/>
    <property type="evidence" value="ECO:0007669"/>
    <property type="project" value="InterPro"/>
</dbReference>
<feature type="transmembrane region" description="Helical" evidence="8">
    <location>
        <begin position="91"/>
        <end position="109"/>
    </location>
</feature>
<comment type="caution">
    <text evidence="9">The sequence shown here is derived from an EMBL/GenBank/DDBJ whole genome shotgun (WGS) entry which is preliminary data.</text>
</comment>
<dbReference type="PROSITE" id="PS00872">
    <property type="entry name" value="NA_GALACTOSIDE_SYMP"/>
    <property type="match status" value="1"/>
</dbReference>
<feature type="transmembrane region" description="Helical" evidence="8">
    <location>
        <begin position="623"/>
        <end position="642"/>
    </location>
</feature>
<dbReference type="GO" id="GO:0006814">
    <property type="term" value="P:sodium ion transport"/>
    <property type="evidence" value="ECO:0007669"/>
    <property type="project" value="InterPro"/>
</dbReference>
<dbReference type="RefSeq" id="WP_146447362.1">
    <property type="nucleotide sequence ID" value="NZ_SJPS01000001.1"/>
</dbReference>
<feature type="transmembrane region" description="Helical" evidence="8">
    <location>
        <begin position="20"/>
        <end position="37"/>
    </location>
</feature>
<evidence type="ECO:0000256" key="1">
    <source>
        <dbReference type="ARBA" id="ARBA00004651"/>
    </source>
</evidence>
<dbReference type="AlphaFoldDB" id="A0A5C6D0M3"/>
<evidence type="ECO:0000256" key="2">
    <source>
        <dbReference type="ARBA" id="ARBA00009617"/>
    </source>
</evidence>
<dbReference type="Proteomes" id="UP000318437">
    <property type="component" value="Unassembled WGS sequence"/>
</dbReference>
<gene>
    <name evidence="9" type="primary">melB</name>
    <name evidence="9" type="ORF">Pla144_00930</name>
</gene>
<comment type="similarity">
    <text evidence="2">Belongs to the sodium:galactoside symporter (TC 2.A.2) family.</text>
</comment>
<reference evidence="9 10" key="1">
    <citation type="submission" date="2019-02" db="EMBL/GenBank/DDBJ databases">
        <title>Deep-cultivation of Planctomycetes and their phenomic and genomic characterization uncovers novel biology.</title>
        <authorList>
            <person name="Wiegand S."/>
            <person name="Jogler M."/>
            <person name="Boedeker C."/>
            <person name="Pinto D."/>
            <person name="Vollmers J."/>
            <person name="Rivas-Marin E."/>
            <person name="Kohn T."/>
            <person name="Peeters S.H."/>
            <person name="Heuer A."/>
            <person name="Rast P."/>
            <person name="Oberbeckmann S."/>
            <person name="Bunk B."/>
            <person name="Jeske O."/>
            <person name="Meyerdierks A."/>
            <person name="Storesund J.E."/>
            <person name="Kallscheuer N."/>
            <person name="Luecker S."/>
            <person name="Lage O.M."/>
            <person name="Pohl T."/>
            <person name="Merkel B.J."/>
            <person name="Hornburger P."/>
            <person name="Mueller R.-W."/>
            <person name="Bruemmer F."/>
            <person name="Labrenz M."/>
            <person name="Spormann A.M."/>
            <person name="Op Den Camp H."/>
            <person name="Overmann J."/>
            <person name="Amann R."/>
            <person name="Jetten M.S.M."/>
            <person name="Mascher T."/>
            <person name="Medema M.H."/>
            <person name="Devos D.P."/>
            <person name="Kaster A.-K."/>
            <person name="Ovreas L."/>
            <person name="Rohde M."/>
            <person name="Galperin M.Y."/>
            <person name="Jogler C."/>
        </authorList>
    </citation>
    <scope>NUCLEOTIDE SEQUENCE [LARGE SCALE GENOMIC DNA]</scope>
    <source>
        <strain evidence="9 10">Pla144</strain>
    </source>
</reference>
<dbReference type="PANTHER" id="PTHR11328:SF24">
    <property type="entry name" value="MAJOR FACILITATOR SUPERFAMILY (MFS) PROFILE DOMAIN-CONTAINING PROTEIN"/>
    <property type="match status" value="1"/>
</dbReference>
<evidence type="ECO:0000256" key="4">
    <source>
        <dbReference type="ARBA" id="ARBA00022475"/>
    </source>
</evidence>
<keyword evidence="4" id="KW-1003">Cell membrane</keyword>
<evidence type="ECO:0000256" key="6">
    <source>
        <dbReference type="ARBA" id="ARBA00022989"/>
    </source>
</evidence>
<evidence type="ECO:0000313" key="9">
    <source>
        <dbReference type="EMBL" id="TWU29317.1"/>
    </source>
</evidence>
<dbReference type="OrthoDB" id="9764596at2"/>
<keyword evidence="3" id="KW-0813">Transport</keyword>
<comment type="subcellular location">
    <subcellularLocation>
        <location evidence="1">Cell membrane</location>
        <topology evidence="1">Multi-pass membrane protein</topology>
    </subcellularLocation>
</comment>
<feature type="transmembrane region" description="Helical" evidence="8">
    <location>
        <begin position="195"/>
        <end position="214"/>
    </location>
</feature>
<feature type="transmembrane region" description="Helical" evidence="8">
    <location>
        <begin position="235"/>
        <end position="255"/>
    </location>
</feature>
<feature type="transmembrane region" description="Helical" evidence="8">
    <location>
        <begin position="418"/>
        <end position="445"/>
    </location>
</feature>
<feature type="transmembrane region" description="Helical" evidence="8">
    <location>
        <begin position="466"/>
        <end position="488"/>
    </location>
</feature>
<dbReference type="GO" id="GO:0005886">
    <property type="term" value="C:plasma membrane"/>
    <property type="evidence" value="ECO:0007669"/>
    <property type="project" value="UniProtKB-SubCell"/>
</dbReference>
<dbReference type="EMBL" id="SJPS01000001">
    <property type="protein sequence ID" value="TWU29317.1"/>
    <property type="molecule type" value="Genomic_DNA"/>
</dbReference>
<feature type="transmembrane region" description="Helical" evidence="8">
    <location>
        <begin position="124"/>
        <end position="144"/>
    </location>
</feature>
<evidence type="ECO:0000256" key="7">
    <source>
        <dbReference type="ARBA" id="ARBA00023136"/>
    </source>
</evidence>
<keyword evidence="6 8" id="KW-1133">Transmembrane helix</keyword>
<evidence type="ECO:0000256" key="5">
    <source>
        <dbReference type="ARBA" id="ARBA00022692"/>
    </source>
</evidence>
<keyword evidence="7 8" id="KW-0472">Membrane</keyword>